<proteinExistence type="predicted"/>
<dbReference type="EMBL" id="GBRH01242005">
    <property type="protein sequence ID" value="JAD55890.1"/>
    <property type="molecule type" value="Transcribed_RNA"/>
</dbReference>
<dbReference type="AlphaFoldDB" id="A0A0A9B3Y1"/>
<feature type="compositionally biased region" description="Basic and acidic residues" evidence="1">
    <location>
        <begin position="1"/>
        <end position="25"/>
    </location>
</feature>
<feature type="region of interest" description="Disordered" evidence="1">
    <location>
        <begin position="1"/>
        <end position="31"/>
    </location>
</feature>
<name>A0A0A9B3Y1_ARUDO</name>
<reference evidence="2" key="2">
    <citation type="journal article" date="2015" name="Data Brief">
        <title>Shoot transcriptome of the giant reed, Arundo donax.</title>
        <authorList>
            <person name="Barrero R.A."/>
            <person name="Guerrero F.D."/>
            <person name="Moolhuijzen P."/>
            <person name="Goolsby J.A."/>
            <person name="Tidwell J."/>
            <person name="Bellgard S.E."/>
            <person name="Bellgard M.I."/>
        </authorList>
    </citation>
    <scope>NUCLEOTIDE SEQUENCE</scope>
    <source>
        <tissue evidence="2">Shoot tissue taken approximately 20 cm above the soil surface</tissue>
    </source>
</reference>
<organism evidence="2">
    <name type="scientific">Arundo donax</name>
    <name type="common">Giant reed</name>
    <name type="synonym">Donax arundinaceus</name>
    <dbReference type="NCBI Taxonomy" id="35708"/>
    <lineage>
        <taxon>Eukaryota</taxon>
        <taxon>Viridiplantae</taxon>
        <taxon>Streptophyta</taxon>
        <taxon>Embryophyta</taxon>
        <taxon>Tracheophyta</taxon>
        <taxon>Spermatophyta</taxon>
        <taxon>Magnoliopsida</taxon>
        <taxon>Liliopsida</taxon>
        <taxon>Poales</taxon>
        <taxon>Poaceae</taxon>
        <taxon>PACMAD clade</taxon>
        <taxon>Arundinoideae</taxon>
        <taxon>Arundineae</taxon>
        <taxon>Arundo</taxon>
    </lineage>
</organism>
<sequence>MAGGSGRERREKVERATSHGRRTGDEIGYTF</sequence>
<accession>A0A0A9B3Y1</accession>
<evidence type="ECO:0000256" key="1">
    <source>
        <dbReference type="SAM" id="MobiDB-lite"/>
    </source>
</evidence>
<evidence type="ECO:0000313" key="2">
    <source>
        <dbReference type="EMBL" id="JAD55890.1"/>
    </source>
</evidence>
<reference evidence="2" key="1">
    <citation type="submission" date="2014-09" db="EMBL/GenBank/DDBJ databases">
        <authorList>
            <person name="Magalhaes I.L.F."/>
            <person name="Oliveira U."/>
            <person name="Santos F.R."/>
            <person name="Vidigal T.H.D.A."/>
            <person name="Brescovit A.D."/>
            <person name="Santos A.J."/>
        </authorList>
    </citation>
    <scope>NUCLEOTIDE SEQUENCE</scope>
    <source>
        <tissue evidence="2">Shoot tissue taken approximately 20 cm above the soil surface</tissue>
    </source>
</reference>
<protein>
    <submittedName>
        <fullName evidence="2">Uncharacterized protein</fullName>
    </submittedName>
</protein>